<keyword evidence="2" id="KW-0964">Secreted</keyword>
<dbReference type="InterPro" id="IPR001343">
    <property type="entry name" value="Hemolysn_Ca-bd"/>
</dbReference>
<evidence type="ECO:0000256" key="1">
    <source>
        <dbReference type="ARBA" id="ARBA00004613"/>
    </source>
</evidence>
<dbReference type="InterPro" id="IPR050557">
    <property type="entry name" value="RTX_toxin/Mannuronan_C5-epim"/>
</dbReference>
<evidence type="ECO:0008006" key="5">
    <source>
        <dbReference type="Google" id="ProtNLM"/>
    </source>
</evidence>
<gene>
    <name evidence="4" type="ORF">BECKTC1821F_GA0114240_100139</name>
</gene>
<evidence type="ECO:0000313" key="4">
    <source>
        <dbReference type="EMBL" id="VFK51308.1"/>
    </source>
</evidence>
<dbReference type="AlphaFoldDB" id="A0A450ZCC7"/>
<dbReference type="PROSITE" id="PS00330">
    <property type="entry name" value="HEMOLYSIN_CALCIUM"/>
    <property type="match status" value="2"/>
</dbReference>
<dbReference type="SUPFAM" id="SSF51120">
    <property type="entry name" value="beta-Roll"/>
    <property type="match status" value="1"/>
</dbReference>
<dbReference type="PRINTS" id="PR00313">
    <property type="entry name" value="CABNDNGRPT"/>
</dbReference>
<dbReference type="InterPro" id="IPR018511">
    <property type="entry name" value="Hemolysin-typ_Ca-bd_CS"/>
</dbReference>
<name>A0A450ZCC7_9GAMM</name>
<dbReference type="Pfam" id="PF00353">
    <property type="entry name" value="HemolysinCabind"/>
    <property type="match status" value="2"/>
</dbReference>
<dbReference type="PANTHER" id="PTHR38340">
    <property type="entry name" value="S-LAYER PROTEIN"/>
    <property type="match status" value="1"/>
</dbReference>
<keyword evidence="3" id="KW-0106">Calcium</keyword>
<dbReference type="Gene3D" id="2.150.10.10">
    <property type="entry name" value="Serralysin-like metalloprotease, C-terminal"/>
    <property type="match status" value="1"/>
</dbReference>
<protein>
    <recommendedName>
        <fullName evidence="5">Hemolysin-type calcium-binding repeat-containing protein</fullName>
    </recommendedName>
</protein>
<dbReference type="GO" id="GO:0005576">
    <property type="term" value="C:extracellular region"/>
    <property type="evidence" value="ECO:0007669"/>
    <property type="project" value="UniProtKB-SubCell"/>
</dbReference>
<organism evidence="4">
    <name type="scientific">Candidatus Kentrum sp. TC</name>
    <dbReference type="NCBI Taxonomy" id="2126339"/>
    <lineage>
        <taxon>Bacteria</taxon>
        <taxon>Pseudomonadati</taxon>
        <taxon>Pseudomonadota</taxon>
        <taxon>Gammaproteobacteria</taxon>
        <taxon>Candidatus Kentrum</taxon>
    </lineage>
</organism>
<comment type="subcellular location">
    <subcellularLocation>
        <location evidence="1">Secreted</location>
    </subcellularLocation>
</comment>
<evidence type="ECO:0000256" key="3">
    <source>
        <dbReference type="ARBA" id="ARBA00022837"/>
    </source>
</evidence>
<sequence length="203" mass="22079">MFGLGGADTIHGSNALVIATPDNDDILAGGSGNDTLYGRAGLDRLFGGNDNDRLDGGNGDDLLYGGTGNDTYVYWRDDGSDIINEAGSDSSLDTLEIWEDRFYGEARFDAFNDLQYERSGNDLVINLDIQEDWWPDDFNSGRVTIINQGTASSQVERLRLYDDDSRLIGGEIDLASVWSAAGTSLSTLDFTYNTQTQLYVAAA</sequence>
<reference evidence="4" key="1">
    <citation type="submission" date="2019-02" db="EMBL/GenBank/DDBJ databases">
        <authorList>
            <person name="Gruber-Vodicka R. H."/>
            <person name="Seah K. B. B."/>
        </authorList>
    </citation>
    <scope>NUCLEOTIDE SEQUENCE</scope>
    <source>
        <strain evidence="4">BECK_BZ126</strain>
    </source>
</reference>
<accession>A0A450ZCC7</accession>
<dbReference type="GO" id="GO:0005509">
    <property type="term" value="F:calcium ion binding"/>
    <property type="evidence" value="ECO:0007669"/>
    <property type="project" value="InterPro"/>
</dbReference>
<dbReference type="InterPro" id="IPR011049">
    <property type="entry name" value="Serralysin-like_metalloprot_C"/>
</dbReference>
<dbReference type="EMBL" id="CAADFW010000001">
    <property type="protein sequence ID" value="VFK51308.1"/>
    <property type="molecule type" value="Genomic_DNA"/>
</dbReference>
<dbReference type="PANTHER" id="PTHR38340:SF1">
    <property type="entry name" value="S-LAYER PROTEIN"/>
    <property type="match status" value="1"/>
</dbReference>
<evidence type="ECO:0000256" key="2">
    <source>
        <dbReference type="ARBA" id="ARBA00022525"/>
    </source>
</evidence>
<proteinExistence type="predicted"/>